<dbReference type="InterPro" id="IPR007497">
    <property type="entry name" value="SIMPL/DUF541"/>
</dbReference>
<feature type="chain" id="PRO_5030578017" description="SIMPL domain-containing protein" evidence="1">
    <location>
        <begin position="38"/>
        <end position="259"/>
    </location>
</feature>
<reference evidence="2 3" key="1">
    <citation type="submission" date="2020-08" db="EMBL/GenBank/DDBJ databases">
        <title>Genomic Encyclopedia of Type Strains, Phase IV (KMG-IV): sequencing the most valuable type-strain genomes for metagenomic binning, comparative biology and taxonomic classification.</title>
        <authorList>
            <person name="Goeker M."/>
        </authorList>
    </citation>
    <scope>NUCLEOTIDE SEQUENCE [LARGE SCALE GENOMIC DNA]</scope>
    <source>
        <strain evidence="2 3">DSM 102134</strain>
    </source>
</reference>
<dbReference type="InterPro" id="IPR052022">
    <property type="entry name" value="26kDa_periplasmic_antigen"/>
</dbReference>
<dbReference type="PANTHER" id="PTHR34387:SF1">
    <property type="entry name" value="PERIPLASMIC IMMUNOGENIC PROTEIN"/>
    <property type="match status" value="1"/>
</dbReference>
<evidence type="ECO:0000313" key="3">
    <source>
        <dbReference type="Proteomes" id="UP000535501"/>
    </source>
</evidence>
<gene>
    <name evidence="2" type="ORF">HNQ75_000489</name>
</gene>
<evidence type="ECO:0000313" key="2">
    <source>
        <dbReference type="EMBL" id="MBB6178546.1"/>
    </source>
</evidence>
<dbReference type="RefSeq" id="WP_077546689.1">
    <property type="nucleotide sequence ID" value="NZ_CANLQM010000001.1"/>
</dbReference>
<sequence>MHPSLPVFHPTSALPSLLSRLSLGGLLVLAAVAPATAQEPSPQREPVIRVSAQGEASIAPDIAIVNFSVVRNSDTAQVAMDQNSQAMNAVMAALKSQGVEPKDIQTANFSIQPQYRHSQPKEDGTIDPPEVVGYEVTNTLMVKILDVAKVGTILDRVVKLGVNQGGQISFTNDDPEEALTQARKQAVERAVAKARVLTEAAGVRLGRVIEIGEQAQAPMPPQPMYRMAMAKEAASDAVPVAAGENTYTVRVDLTFALEQ</sequence>
<evidence type="ECO:0008006" key="4">
    <source>
        <dbReference type="Google" id="ProtNLM"/>
    </source>
</evidence>
<keyword evidence="1" id="KW-0732">Signal</keyword>
<feature type="signal peptide" evidence="1">
    <location>
        <begin position="1"/>
        <end position="37"/>
    </location>
</feature>
<dbReference type="Gene3D" id="3.30.110.170">
    <property type="entry name" value="Protein of unknown function (DUF541), domain 1"/>
    <property type="match status" value="1"/>
</dbReference>
<dbReference type="Gene3D" id="3.30.70.2970">
    <property type="entry name" value="Protein of unknown function (DUF541), domain 2"/>
    <property type="match status" value="1"/>
</dbReference>
<comment type="caution">
    <text evidence="2">The sequence shown here is derived from an EMBL/GenBank/DDBJ whole genome shotgun (WGS) entry which is preliminary data.</text>
</comment>
<keyword evidence="3" id="KW-1185">Reference proteome</keyword>
<name>A0A7W9YVS9_9HYPH</name>
<dbReference type="GO" id="GO:0006974">
    <property type="term" value="P:DNA damage response"/>
    <property type="evidence" value="ECO:0007669"/>
    <property type="project" value="TreeGrafter"/>
</dbReference>
<dbReference type="Pfam" id="PF04402">
    <property type="entry name" value="SIMPL"/>
    <property type="match status" value="1"/>
</dbReference>
<dbReference type="Proteomes" id="UP000535501">
    <property type="component" value="Unassembled WGS sequence"/>
</dbReference>
<protein>
    <recommendedName>
        <fullName evidence="4">SIMPL domain-containing protein</fullName>
    </recommendedName>
</protein>
<dbReference type="PANTHER" id="PTHR34387">
    <property type="entry name" value="SLR1258 PROTEIN"/>
    <property type="match status" value="1"/>
</dbReference>
<evidence type="ECO:0000256" key="1">
    <source>
        <dbReference type="SAM" id="SignalP"/>
    </source>
</evidence>
<dbReference type="AlphaFoldDB" id="A0A7W9YVS9"/>
<accession>A0A7W9YVS9</accession>
<dbReference type="EMBL" id="JACHEJ010000001">
    <property type="protein sequence ID" value="MBB6178546.1"/>
    <property type="molecule type" value="Genomic_DNA"/>
</dbReference>
<organism evidence="2 3">
    <name type="scientific">Pseudorhizobium flavum</name>
    <dbReference type="NCBI Taxonomy" id="1335061"/>
    <lineage>
        <taxon>Bacteria</taxon>
        <taxon>Pseudomonadati</taxon>
        <taxon>Pseudomonadota</taxon>
        <taxon>Alphaproteobacteria</taxon>
        <taxon>Hyphomicrobiales</taxon>
        <taxon>Rhizobiaceae</taxon>
        <taxon>Rhizobium/Agrobacterium group</taxon>
        <taxon>Pseudorhizobium</taxon>
    </lineage>
</organism>
<proteinExistence type="predicted"/>